<feature type="compositionally biased region" description="Low complexity" evidence="1">
    <location>
        <begin position="113"/>
        <end position="122"/>
    </location>
</feature>
<feature type="region of interest" description="Disordered" evidence="1">
    <location>
        <begin position="105"/>
        <end position="145"/>
    </location>
</feature>
<dbReference type="PANTHER" id="PTHR33845:SF1">
    <property type="entry name" value="C2H2-TYPE DOMAIN-CONTAINING PROTEIN"/>
    <property type="match status" value="1"/>
</dbReference>
<feature type="region of interest" description="Disordered" evidence="1">
    <location>
        <begin position="366"/>
        <end position="406"/>
    </location>
</feature>
<feature type="compositionally biased region" description="Low complexity" evidence="1">
    <location>
        <begin position="368"/>
        <end position="386"/>
    </location>
</feature>
<dbReference type="Proteomes" id="UP000663881">
    <property type="component" value="Unassembled WGS sequence"/>
</dbReference>
<feature type="compositionally biased region" description="Acidic residues" evidence="1">
    <location>
        <begin position="124"/>
        <end position="134"/>
    </location>
</feature>
<dbReference type="PANTHER" id="PTHR33845">
    <property type="entry name" value="C2H2-TYPE DOMAIN-CONTAINING PROTEIN"/>
    <property type="match status" value="1"/>
</dbReference>
<evidence type="ECO:0000313" key="3">
    <source>
        <dbReference type="EMBL" id="CAF4104465.1"/>
    </source>
</evidence>
<sequence>MSIDFSDPQSGKGPCDRIAAVIKCIIRRYINEKHNCTNAIEFLKAAGEPNQSVEASTKVRLWQSWKVGPGKVHRWNDFEKTVTKICPLKIISSTNVAIPWVDDSTEKADKNNSNDNSGNSSSATEEDEDENENDDQSKPNDTSDNEMFECLVDGCVASYRYHAHLLRHYTIGKHQMKLEKYSLIDKSKMLFHQNLTTNYSHSTPLLSITVVPAANNSIIPPLTENWAAQKNKPTVRFNHKQKQFLEEKFNQGVETGMKCDPAKVALDMETLTSNGNYVFSNDECLTQSQIKSYFSRLVVKQRTTRRTFDQQTTPSNQSSSTTINTVDTQLSNTDESTDDAEVDERDLKMYSWRQLLDEARVVMGPSLNDSTTTSSGATANSLSNATPPTKRKSSVDRLKNNKYKSK</sequence>
<evidence type="ECO:0000313" key="4">
    <source>
        <dbReference type="Proteomes" id="UP000663881"/>
    </source>
</evidence>
<dbReference type="PROSITE" id="PS00028">
    <property type="entry name" value="ZINC_FINGER_C2H2_1"/>
    <property type="match status" value="1"/>
</dbReference>
<evidence type="ECO:0000256" key="1">
    <source>
        <dbReference type="SAM" id="MobiDB-lite"/>
    </source>
</evidence>
<dbReference type="AlphaFoldDB" id="A0A819V6X8"/>
<name>A0A819V6X8_9BILA</name>
<feature type="domain" description="C2H2-type" evidence="2">
    <location>
        <begin position="150"/>
        <end position="174"/>
    </location>
</feature>
<evidence type="ECO:0000259" key="2">
    <source>
        <dbReference type="PROSITE" id="PS00028"/>
    </source>
</evidence>
<gene>
    <name evidence="3" type="ORF">OKA104_LOCUS35859</name>
</gene>
<dbReference type="EMBL" id="CAJOAY010005348">
    <property type="protein sequence ID" value="CAF4104465.1"/>
    <property type="molecule type" value="Genomic_DNA"/>
</dbReference>
<feature type="compositionally biased region" description="Low complexity" evidence="1">
    <location>
        <begin position="309"/>
        <end position="322"/>
    </location>
</feature>
<feature type="compositionally biased region" description="Polar residues" evidence="1">
    <location>
        <begin position="323"/>
        <end position="334"/>
    </location>
</feature>
<organism evidence="3 4">
    <name type="scientific">Adineta steineri</name>
    <dbReference type="NCBI Taxonomy" id="433720"/>
    <lineage>
        <taxon>Eukaryota</taxon>
        <taxon>Metazoa</taxon>
        <taxon>Spiralia</taxon>
        <taxon>Gnathifera</taxon>
        <taxon>Rotifera</taxon>
        <taxon>Eurotatoria</taxon>
        <taxon>Bdelloidea</taxon>
        <taxon>Adinetida</taxon>
        <taxon>Adinetidae</taxon>
        <taxon>Adineta</taxon>
    </lineage>
</organism>
<protein>
    <recommendedName>
        <fullName evidence="2">C2H2-type domain-containing protein</fullName>
    </recommendedName>
</protein>
<comment type="caution">
    <text evidence="3">The sequence shown here is derived from an EMBL/GenBank/DDBJ whole genome shotgun (WGS) entry which is preliminary data.</text>
</comment>
<proteinExistence type="predicted"/>
<dbReference type="InterPro" id="IPR013087">
    <property type="entry name" value="Znf_C2H2_type"/>
</dbReference>
<accession>A0A819V6X8</accession>
<feature type="region of interest" description="Disordered" evidence="1">
    <location>
        <begin position="305"/>
        <end position="342"/>
    </location>
</feature>
<reference evidence="3" key="1">
    <citation type="submission" date="2021-02" db="EMBL/GenBank/DDBJ databases">
        <authorList>
            <person name="Nowell W R."/>
        </authorList>
    </citation>
    <scope>NUCLEOTIDE SEQUENCE</scope>
</reference>